<evidence type="ECO:0000256" key="1">
    <source>
        <dbReference type="ARBA" id="ARBA00004496"/>
    </source>
</evidence>
<dbReference type="PANTHER" id="PTHR13932">
    <property type="entry name" value="COPROPORPHYRINIGEN III OXIDASE"/>
    <property type="match status" value="1"/>
</dbReference>
<dbReference type="EMBL" id="LO017727">
    <property type="protein sequence ID" value="CRH07633.1"/>
    <property type="molecule type" value="Genomic_DNA"/>
</dbReference>
<comment type="pathway">
    <text evidence="2 15">Porphyrin-containing compound metabolism; protoporphyrin-IX biosynthesis; protoporphyrinogen-IX from coproporphyrinogen-III (AdoMet route): step 1/1.</text>
</comment>
<dbReference type="Gene3D" id="1.10.10.920">
    <property type="match status" value="1"/>
</dbReference>
<feature type="binding site" evidence="16">
    <location>
        <position position="156"/>
    </location>
    <ligand>
        <name>S-adenosyl-L-methionine</name>
        <dbReference type="ChEBI" id="CHEBI:59789"/>
        <label>1</label>
    </ligand>
</feature>
<evidence type="ECO:0000256" key="12">
    <source>
        <dbReference type="ARBA" id="ARBA00023244"/>
    </source>
</evidence>
<feature type="domain" description="Radical SAM core" evidence="18">
    <location>
        <begin position="55"/>
        <end position="300"/>
    </location>
</feature>
<dbReference type="Pfam" id="PF06969">
    <property type="entry name" value="HemN_C"/>
    <property type="match status" value="1"/>
</dbReference>
<feature type="binding site" evidence="17">
    <location>
        <position position="77"/>
    </location>
    <ligand>
        <name>[4Fe-4S] cluster</name>
        <dbReference type="ChEBI" id="CHEBI:49883"/>
        <note>4Fe-4S-S-AdoMet</note>
    </ligand>
</feature>
<dbReference type="SFLD" id="SFLDG01065">
    <property type="entry name" value="anaerobic_coproporphyrinogen-I"/>
    <property type="match status" value="1"/>
</dbReference>
<comment type="subcellular location">
    <subcellularLocation>
        <location evidence="1 15">Cytoplasm</location>
    </subcellularLocation>
</comment>
<keyword evidence="7 15" id="KW-0949">S-adenosyl-L-methionine</keyword>
<dbReference type="AlphaFoldDB" id="A0A1S7LMI7"/>
<dbReference type="Gene3D" id="3.80.30.20">
    <property type="entry name" value="tm_1862 like domain"/>
    <property type="match status" value="1"/>
</dbReference>
<reference evidence="19" key="1">
    <citation type="submission" date="2015-04" db="EMBL/GenBank/DDBJ databases">
        <authorList>
            <person name="Syromyatnikov M.Y."/>
            <person name="Popov V.N."/>
        </authorList>
    </citation>
    <scope>NUCLEOTIDE SEQUENCE</scope>
    <source>
        <strain evidence="19">MO-1</strain>
    </source>
</reference>
<feature type="binding site" evidence="16">
    <location>
        <position position="255"/>
    </location>
    <ligand>
        <name>S-adenosyl-L-methionine</name>
        <dbReference type="ChEBI" id="CHEBI:59789"/>
        <label>2</label>
    </ligand>
</feature>
<dbReference type="InterPro" id="IPR010723">
    <property type="entry name" value="HemN_C"/>
</dbReference>
<gene>
    <name evidence="19" type="primary">hemN</name>
    <name evidence="19" type="ORF">MAGMO_3497</name>
</gene>
<evidence type="ECO:0000256" key="16">
    <source>
        <dbReference type="PIRSR" id="PIRSR000167-1"/>
    </source>
</evidence>
<evidence type="ECO:0000256" key="15">
    <source>
        <dbReference type="PIRNR" id="PIRNR000167"/>
    </source>
</evidence>
<accession>A0A1S7LMI7</accession>
<dbReference type="PIRSF" id="PIRSF000167">
    <property type="entry name" value="HemN"/>
    <property type="match status" value="1"/>
</dbReference>
<dbReference type="InterPro" id="IPR034505">
    <property type="entry name" value="Coproporphyrinogen-III_oxidase"/>
</dbReference>
<feature type="binding site" evidence="17">
    <location>
        <position position="70"/>
    </location>
    <ligand>
        <name>[4Fe-4S] cluster</name>
        <dbReference type="ChEBI" id="CHEBI:49883"/>
        <note>4Fe-4S-S-AdoMet</note>
    </ligand>
</feature>
<dbReference type="InterPro" id="IPR006638">
    <property type="entry name" value="Elp3/MiaA/NifB-like_rSAM"/>
</dbReference>
<comment type="similarity">
    <text evidence="3 15">Belongs to the anaerobic coproporphyrinogen-III oxidase family.</text>
</comment>
<dbReference type="EC" id="1.3.98.3" evidence="15"/>
<keyword evidence="12 15" id="KW-0627">Porphyrin biosynthesis</keyword>
<evidence type="ECO:0000256" key="11">
    <source>
        <dbReference type="ARBA" id="ARBA00023014"/>
    </source>
</evidence>
<keyword evidence="9 15" id="KW-0560">Oxidoreductase</keyword>
<evidence type="ECO:0000256" key="17">
    <source>
        <dbReference type="PIRSR" id="PIRSR000167-2"/>
    </source>
</evidence>
<keyword evidence="6 15" id="KW-0963">Cytoplasm</keyword>
<evidence type="ECO:0000256" key="6">
    <source>
        <dbReference type="ARBA" id="ARBA00022490"/>
    </source>
</evidence>
<dbReference type="InterPro" id="IPR023404">
    <property type="entry name" value="rSAM_horseshoe"/>
</dbReference>
<keyword evidence="11 15" id="KW-0411">Iron-sulfur</keyword>
<dbReference type="NCBIfam" id="TIGR00538">
    <property type="entry name" value="hemN"/>
    <property type="match status" value="1"/>
</dbReference>
<dbReference type="UniPathway" id="UPA00251">
    <property type="reaction ID" value="UER00323"/>
</dbReference>
<comment type="cofactor">
    <cofactor evidence="15 17">
        <name>[4Fe-4S] cluster</name>
        <dbReference type="ChEBI" id="CHEBI:49883"/>
    </cofactor>
    <text evidence="15 17">Binds 1 [4Fe-4S] cluster. The cluster is coordinated with 3 cysteines and an exchangeable S-adenosyl-L-methionine.</text>
</comment>
<feature type="binding site" evidence="16">
    <location>
        <begin position="76"/>
        <end position="78"/>
    </location>
    <ligand>
        <name>S-adenosyl-L-methionine</name>
        <dbReference type="ChEBI" id="CHEBI:59789"/>
        <label>2</label>
    </ligand>
</feature>
<dbReference type="Pfam" id="PF04055">
    <property type="entry name" value="Radical_SAM"/>
    <property type="match status" value="1"/>
</dbReference>
<dbReference type="GO" id="GO:0051989">
    <property type="term" value="F:coproporphyrinogen dehydrogenase activity"/>
    <property type="evidence" value="ECO:0007669"/>
    <property type="project" value="UniProtKB-EC"/>
</dbReference>
<dbReference type="SMART" id="SM00729">
    <property type="entry name" value="Elp3"/>
    <property type="match status" value="1"/>
</dbReference>
<dbReference type="PROSITE" id="PS51918">
    <property type="entry name" value="RADICAL_SAM"/>
    <property type="match status" value="1"/>
</dbReference>
<feature type="binding site" evidence="16">
    <location>
        <position position="64"/>
    </location>
    <ligand>
        <name>S-adenosyl-L-methionine</name>
        <dbReference type="ChEBI" id="CHEBI:59789"/>
        <label>1</label>
    </ligand>
</feature>
<evidence type="ECO:0000256" key="14">
    <source>
        <dbReference type="ARBA" id="ARBA00048321"/>
    </source>
</evidence>
<dbReference type="PANTHER" id="PTHR13932:SF6">
    <property type="entry name" value="OXYGEN-INDEPENDENT COPROPORPHYRINOGEN III OXIDASE"/>
    <property type="match status" value="1"/>
</dbReference>
<evidence type="ECO:0000256" key="8">
    <source>
        <dbReference type="ARBA" id="ARBA00022723"/>
    </source>
</evidence>
<dbReference type="SFLD" id="SFLDF00277">
    <property type="entry name" value="oxygen-independent_coproporphy"/>
    <property type="match status" value="1"/>
</dbReference>
<dbReference type="InterPro" id="IPR058240">
    <property type="entry name" value="rSAM_sf"/>
</dbReference>
<evidence type="ECO:0000256" key="13">
    <source>
        <dbReference type="ARBA" id="ARBA00024295"/>
    </source>
</evidence>
<dbReference type="SUPFAM" id="SSF102114">
    <property type="entry name" value="Radical SAM enzymes"/>
    <property type="match status" value="1"/>
</dbReference>
<feature type="binding site" evidence="16">
    <location>
        <position position="183"/>
    </location>
    <ligand>
        <name>S-adenosyl-L-methionine</name>
        <dbReference type="ChEBI" id="CHEBI:59789"/>
        <label>2</label>
    </ligand>
</feature>
<evidence type="ECO:0000256" key="7">
    <source>
        <dbReference type="ARBA" id="ARBA00022691"/>
    </source>
</evidence>
<feature type="binding site" evidence="16">
    <location>
        <position position="121"/>
    </location>
    <ligand>
        <name>S-adenosyl-L-methionine</name>
        <dbReference type="ChEBI" id="CHEBI:59789"/>
        <label>1</label>
    </ligand>
</feature>
<evidence type="ECO:0000313" key="19">
    <source>
        <dbReference type="EMBL" id="CRH07633.1"/>
    </source>
</evidence>
<feature type="binding site" evidence="17">
    <location>
        <position position="74"/>
    </location>
    <ligand>
        <name>[4Fe-4S] cluster</name>
        <dbReference type="ChEBI" id="CHEBI:49883"/>
        <note>4Fe-4S-S-AdoMet</note>
    </ligand>
</feature>
<name>A0A1S7LMI7_MAGMO</name>
<keyword evidence="5 15" id="KW-0004">4Fe-4S</keyword>
<feature type="binding site" evidence="16">
    <location>
        <position position="220"/>
    </location>
    <ligand>
        <name>S-adenosyl-L-methionine</name>
        <dbReference type="ChEBI" id="CHEBI:59789"/>
        <label>2</label>
    </ligand>
</feature>
<dbReference type="GO" id="GO:0005737">
    <property type="term" value="C:cytoplasm"/>
    <property type="evidence" value="ECO:0007669"/>
    <property type="project" value="UniProtKB-SubCell"/>
</dbReference>
<evidence type="ECO:0000259" key="18">
    <source>
        <dbReference type="PROSITE" id="PS51918"/>
    </source>
</evidence>
<dbReference type="InterPro" id="IPR004558">
    <property type="entry name" value="Coprogen_oxidase_HemN"/>
</dbReference>
<proteinExistence type="inferred from homology"/>
<evidence type="ECO:0000256" key="2">
    <source>
        <dbReference type="ARBA" id="ARBA00004785"/>
    </source>
</evidence>
<dbReference type="SFLD" id="SFLDS00029">
    <property type="entry name" value="Radical_SAM"/>
    <property type="match status" value="1"/>
</dbReference>
<keyword evidence="10 15" id="KW-0408">Iron</keyword>
<keyword evidence="8 15" id="KW-0479">Metal-binding</keyword>
<organism evidence="19">
    <name type="scientific">Magnetococcus massalia (strain MO-1)</name>
    <dbReference type="NCBI Taxonomy" id="451514"/>
    <lineage>
        <taxon>Bacteria</taxon>
        <taxon>Pseudomonadati</taxon>
        <taxon>Pseudomonadota</taxon>
        <taxon>Magnetococcia</taxon>
        <taxon>Magnetococcales</taxon>
        <taxon>Magnetococcaceae</taxon>
        <taxon>Magnetococcus</taxon>
    </lineage>
</organism>
<dbReference type="FunFam" id="1.10.10.920:FF:000001">
    <property type="entry name" value="Coproporphyrinogen-III oxidase"/>
    <property type="match status" value="1"/>
</dbReference>
<sequence>MSRPAISQAVQFDLELINRYNKSGPRYTSYPTAPHFHDKFGPEDFRRAVERSQEQDPNKPLSLYFHIPFCDTVCYYCACNKVVTPDRSRAADYLEYLLKEVDRMGQLFDRKREVVQLHLGGGTPTYLNNDQLKRLWDRINDNFTLVDKARGEYSLEADPRELPEGAIAGLGEIGMNRISVGVQDLDPLVQEKVNRIQPLDLTKRVVDESRDAGYESINIDLIYGLPFQTVAGFEKTLRAVIDELDPDRLAIFNYAHLPQYFMPQRRINEEDLPHPEVKLKILEMSTNMLMEAGYVYIGMDHFAKPNDELAVAQREGVLHRNFQGYTTHAECDLVSMGNTSISQIGNIYAQNQKEIPEYYQSIDAGDLAIFKGLELTEDDMLRRDVIMRMLCDFQLDRSSLSKRHNIDFNQYFDVEQADIKRMVGEGLIEDDGQVIRCTPGGRLLIRNICMTFDWYLRNAEQKKTFSRTI</sequence>
<evidence type="ECO:0000256" key="9">
    <source>
        <dbReference type="ARBA" id="ARBA00023002"/>
    </source>
</evidence>
<evidence type="ECO:0000256" key="4">
    <source>
        <dbReference type="ARBA" id="ARBA00011245"/>
    </source>
</evidence>
<comment type="catalytic activity">
    <reaction evidence="14 15">
        <text>coproporphyrinogen III + 2 S-adenosyl-L-methionine = protoporphyrinogen IX + 2 5'-deoxyadenosine + 2 L-methionine + 2 CO2</text>
        <dbReference type="Rhea" id="RHEA:15425"/>
        <dbReference type="ChEBI" id="CHEBI:16526"/>
        <dbReference type="ChEBI" id="CHEBI:17319"/>
        <dbReference type="ChEBI" id="CHEBI:57307"/>
        <dbReference type="ChEBI" id="CHEBI:57309"/>
        <dbReference type="ChEBI" id="CHEBI:57844"/>
        <dbReference type="ChEBI" id="CHEBI:59789"/>
        <dbReference type="EC" id="1.3.98.3"/>
    </reaction>
</comment>
<evidence type="ECO:0000256" key="10">
    <source>
        <dbReference type="ARBA" id="ARBA00023004"/>
    </source>
</evidence>
<comment type="subunit">
    <text evidence="4">Monomer.</text>
</comment>
<feature type="binding site" evidence="16">
    <location>
        <position position="341"/>
    </location>
    <ligand>
        <name>S-adenosyl-L-methionine</name>
        <dbReference type="ChEBI" id="CHEBI:59789"/>
        <label>1</label>
    </ligand>
</feature>
<evidence type="ECO:0000256" key="5">
    <source>
        <dbReference type="ARBA" id="ARBA00022485"/>
    </source>
</evidence>
<feature type="binding site" evidence="16">
    <location>
        <begin position="122"/>
        <end position="123"/>
    </location>
    <ligand>
        <name>S-adenosyl-L-methionine</name>
        <dbReference type="ChEBI" id="CHEBI:59789"/>
        <label>2</label>
    </ligand>
</feature>
<dbReference type="InterPro" id="IPR007197">
    <property type="entry name" value="rSAM"/>
</dbReference>
<dbReference type="GO" id="GO:0051539">
    <property type="term" value="F:4 iron, 4 sulfur cluster binding"/>
    <property type="evidence" value="ECO:0007669"/>
    <property type="project" value="UniProtKB-KW"/>
</dbReference>
<feature type="binding site" evidence="16">
    <location>
        <position position="195"/>
    </location>
    <ligand>
        <name>S-adenosyl-L-methionine</name>
        <dbReference type="ChEBI" id="CHEBI:59789"/>
        <label>2</label>
    </ligand>
</feature>
<comment type="function">
    <text evidence="13">Involved in the heme biosynthesis. Catalyzes the anaerobic oxidative decarboxylation of propionate groups of rings A and B of coproporphyrinogen III to yield the vinyl groups in protoporphyrinogen IX.</text>
</comment>
<dbReference type="GO" id="GO:0046872">
    <property type="term" value="F:metal ion binding"/>
    <property type="evidence" value="ECO:0007669"/>
    <property type="project" value="UniProtKB-KW"/>
</dbReference>
<dbReference type="GO" id="GO:0004109">
    <property type="term" value="F:coproporphyrinogen oxidase activity"/>
    <property type="evidence" value="ECO:0007669"/>
    <property type="project" value="InterPro"/>
</dbReference>
<protein>
    <recommendedName>
        <fullName evidence="15">Coproporphyrinogen-III oxidase</fullName>
        <ecNumber evidence="15">1.3.98.3</ecNumber>
    </recommendedName>
</protein>
<dbReference type="GO" id="GO:0006782">
    <property type="term" value="P:protoporphyrinogen IX biosynthetic process"/>
    <property type="evidence" value="ECO:0007669"/>
    <property type="project" value="UniProtKB-UniPathway"/>
</dbReference>
<evidence type="ECO:0000256" key="3">
    <source>
        <dbReference type="ARBA" id="ARBA00005493"/>
    </source>
</evidence>